<accession>A0A5B7DD25</accession>
<dbReference type="Proteomes" id="UP000324222">
    <property type="component" value="Unassembled WGS sequence"/>
</dbReference>
<comment type="caution">
    <text evidence="1">The sequence shown here is derived from an EMBL/GenBank/DDBJ whole genome shotgun (WGS) entry which is preliminary data.</text>
</comment>
<organism evidence="1 2">
    <name type="scientific">Portunus trituberculatus</name>
    <name type="common">Swimming crab</name>
    <name type="synonym">Neptunus trituberculatus</name>
    <dbReference type="NCBI Taxonomy" id="210409"/>
    <lineage>
        <taxon>Eukaryota</taxon>
        <taxon>Metazoa</taxon>
        <taxon>Ecdysozoa</taxon>
        <taxon>Arthropoda</taxon>
        <taxon>Crustacea</taxon>
        <taxon>Multicrustacea</taxon>
        <taxon>Malacostraca</taxon>
        <taxon>Eumalacostraca</taxon>
        <taxon>Eucarida</taxon>
        <taxon>Decapoda</taxon>
        <taxon>Pleocyemata</taxon>
        <taxon>Brachyura</taxon>
        <taxon>Eubrachyura</taxon>
        <taxon>Portunoidea</taxon>
        <taxon>Portunidae</taxon>
        <taxon>Portuninae</taxon>
        <taxon>Portunus</taxon>
    </lineage>
</organism>
<protein>
    <submittedName>
        <fullName evidence="1">Uncharacterized protein</fullName>
    </submittedName>
</protein>
<dbReference type="AlphaFoldDB" id="A0A5B7DD25"/>
<sequence length="226" mass="25722">MVVTVEVNFLMPAAKAAMRMVDRKKRTEKKRVARGFGISDWEERRWRCVCGKLESTCRPVHPQAAAAQPHSQPLSRPTSVPACNSVMLPLAALHGAAPSNNVHLVMDTRCATRRVALINWSDVIRLALHHKFQVHAEEALSSGMQCNACVIVCWFSVWNRSWFLVSLVRPMRAAFLMTYLFSANHYVYTWRSQQSACYRGKGALCRNGNRAQWTQVKISEFYRVVL</sequence>
<gene>
    <name evidence="1" type="ORF">E2C01_012037</name>
</gene>
<keyword evidence="2" id="KW-1185">Reference proteome</keyword>
<proteinExistence type="predicted"/>
<dbReference type="EMBL" id="VSRR010000742">
    <property type="protein sequence ID" value="MPC19129.1"/>
    <property type="molecule type" value="Genomic_DNA"/>
</dbReference>
<evidence type="ECO:0000313" key="2">
    <source>
        <dbReference type="Proteomes" id="UP000324222"/>
    </source>
</evidence>
<reference evidence="1 2" key="1">
    <citation type="submission" date="2019-05" db="EMBL/GenBank/DDBJ databases">
        <title>Another draft genome of Portunus trituberculatus and its Hox gene families provides insights of decapod evolution.</title>
        <authorList>
            <person name="Jeong J.-H."/>
            <person name="Song I."/>
            <person name="Kim S."/>
            <person name="Choi T."/>
            <person name="Kim D."/>
            <person name="Ryu S."/>
            <person name="Kim W."/>
        </authorList>
    </citation>
    <scope>NUCLEOTIDE SEQUENCE [LARGE SCALE GENOMIC DNA]</scope>
    <source>
        <tissue evidence="1">Muscle</tissue>
    </source>
</reference>
<name>A0A5B7DD25_PORTR</name>
<evidence type="ECO:0000313" key="1">
    <source>
        <dbReference type="EMBL" id="MPC19129.1"/>
    </source>
</evidence>